<proteinExistence type="predicted"/>
<accession>A0ABR9SKU6</accession>
<evidence type="ECO:0000256" key="1">
    <source>
        <dbReference type="SAM" id="SignalP"/>
    </source>
</evidence>
<gene>
    <name evidence="2" type="ORF">IQK56_00465</name>
</gene>
<keyword evidence="3" id="KW-1185">Reference proteome</keyword>
<dbReference type="EMBL" id="JADDUM010000004">
    <property type="protein sequence ID" value="MBE8589527.1"/>
    <property type="molecule type" value="Genomic_DNA"/>
</dbReference>
<name>A0ABR9SKU6_9PSED</name>
<comment type="caution">
    <text evidence="2">The sequence shown here is derived from an EMBL/GenBank/DDBJ whole genome shotgun (WGS) entry which is preliminary data.</text>
</comment>
<sequence>MKLLAVMVFSLALLSGCDISFNNNTPKVIANDFGTPQQQQHVFDTAVGFLTLLDSGKAELTWPAVSPVLQAKTSALMWASSLKGLRLGLGSFQKREPVAIGFIDQMPDAPAGNYAVIEFASTFSTTTVQEKVIVRDDDKHWGIVGYFVNKRVVFGEDARKAP</sequence>
<dbReference type="PROSITE" id="PS51257">
    <property type="entry name" value="PROKAR_LIPOPROTEIN"/>
    <property type="match status" value="1"/>
</dbReference>
<feature type="chain" id="PRO_5045678128" evidence="1">
    <location>
        <begin position="21"/>
        <end position="162"/>
    </location>
</feature>
<dbReference type="RefSeq" id="WP_193863852.1">
    <property type="nucleotide sequence ID" value="NZ_JADDUM010000004.1"/>
</dbReference>
<dbReference type="InterPro" id="IPR025091">
    <property type="entry name" value="DUF4019"/>
</dbReference>
<dbReference type="Proteomes" id="UP000613075">
    <property type="component" value="Unassembled WGS sequence"/>
</dbReference>
<keyword evidence="1" id="KW-0732">Signal</keyword>
<evidence type="ECO:0000313" key="3">
    <source>
        <dbReference type="Proteomes" id="UP000613075"/>
    </source>
</evidence>
<protein>
    <submittedName>
        <fullName evidence="2">DUF4019 domain-containing protein</fullName>
    </submittedName>
</protein>
<reference evidence="2 3" key="1">
    <citation type="submission" date="2020-10" db="EMBL/GenBank/DDBJ databases">
        <title>The draft genomes of Cyclamen pathogen Pseudomonas sp.</title>
        <authorList>
            <person name="Fujikawa T."/>
            <person name="Sawada H."/>
        </authorList>
    </citation>
    <scope>NUCLEOTIDE SEQUENCE [LARGE SCALE GENOMIC DNA]</scope>
    <source>
        <strain evidence="2 3">MAFF 301449</strain>
    </source>
</reference>
<feature type="signal peptide" evidence="1">
    <location>
        <begin position="1"/>
        <end position="20"/>
    </location>
</feature>
<dbReference type="Pfam" id="PF13211">
    <property type="entry name" value="DUF4019"/>
    <property type="match status" value="1"/>
</dbReference>
<evidence type="ECO:0000313" key="2">
    <source>
        <dbReference type="EMBL" id="MBE8589527.1"/>
    </source>
</evidence>
<organism evidence="2 3">
    <name type="scientific">Pseudomonas cyclaminis</name>
    <dbReference type="NCBI Taxonomy" id="2781239"/>
    <lineage>
        <taxon>Bacteria</taxon>
        <taxon>Pseudomonadati</taxon>
        <taxon>Pseudomonadota</taxon>
        <taxon>Gammaproteobacteria</taxon>
        <taxon>Pseudomonadales</taxon>
        <taxon>Pseudomonadaceae</taxon>
        <taxon>Pseudomonas</taxon>
    </lineage>
</organism>